<dbReference type="Proteomes" id="UP000245412">
    <property type="component" value="Unassembled WGS sequence"/>
</dbReference>
<organism evidence="9 10">
    <name type="scientific">Murimonas intestini</name>
    <dbReference type="NCBI Taxonomy" id="1337051"/>
    <lineage>
        <taxon>Bacteria</taxon>
        <taxon>Bacillati</taxon>
        <taxon>Bacillota</taxon>
        <taxon>Clostridia</taxon>
        <taxon>Lachnospirales</taxon>
        <taxon>Lachnospiraceae</taxon>
        <taxon>Murimonas</taxon>
    </lineage>
</organism>
<dbReference type="InterPro" id="IPR000515">
    <property type="entry name" value="MetI-like"/>
</dbReference>
<evidence type="ECO:0000256" key="2">
    <source>
        <dbReference type="ARBA" id="ARBA00022448"/>
    </source>
</evidence>
<dbReference type="RefSeq" id="WP_187374359.1">
    <property type="nucleotide sequence ID" value="NZ_CABJAT010000008.1"/>
</dbReference>
<feature type="transmembrane region" description="Helical" evidence="7">
    <location>
        <begin position="78"/>
        <end position="98"/>
    </location>
</feature>
<comment type="similarity">
    <text evidence="7">Belongs to the binding-protein-dependent transport system permease family.</text>
</comment>
<dbReference type="EMBL" id="QGGY01000014">
    <property type="protein sequence ID" value="PWJ73120.1"/>
    <property type="molecule type" value="Genomic_DNA"/>
</dbReference>
<reference evidence="9 10" key="1">
    <citation type="submission" date="2018-05" db="EMBL/GenBank/DDBJ databases">
        <authorList>
            <person name="Goeker M."/>
            <person name="Huntemann M."/>
            <person name="Clum A."/>
            <person name="Pillay M."/>
            <person name="Palaniappan K."/>
            <person name="Varghese N."/>
            <person name="Mikhailova N."/>
            <person name="Stamatis D."/>
            <person name="Reddy T."/>
            <person name="Daum C."/>
            <person name="Shapiro N."/>
            <person name="Ivanova N."/>
            <person name="Kyrpides N."/>
            <person name="Woyke T."/>
        </authorList>
    </citation>
    <scope>NUCLEOTIDE SEQUENCE [LARGE SCALE GENOMIC DNA]</scope>
    <source>
        <strain evidence="9 10">DSM 26524</strain>
    </source>
</reference>
<keyword evidence="5 7" id="KW-1133">Transmembrane helix</keyword>
<comment type="caution">
    <text evidence="9">The sequence shown here is derived from an EMBL/GenBank/DDBJ whole genome shotgun (WGS) entry which is preliminary data.</text>
</comment>
<keyword evidence="6 7" id="KW-0472">Membrane</keyword>
<feature type="transmembrane region" description="Helical" evidence="7">
    <location>
        <begin position="182"/>
        <end position="207"/>
    </location>
</feature>
<keyword evidence="3" id="KW-1003">Cell membrane</keyword>
<dbReference type="PANTHER" id="PTHR43744:SF12">
    <property type="entry name" value="ABC TRANSPORTER PERMEASE PROTEIN MG189-RELATED"/>
    <property type="match status" value="1"/>
</dbReference>
<proteinExistence type="inferred from homology"/>
<dbReference type="AlphaFoldDB" id="A0AB73T077"/>
<protein>
    <submittedName>
        <fullName evidence="9">Carbohydrate ABC transporter membrane protein 2 (CUT1 family)</fullName>
    </submittedName>
</protein>
<dbReference type="GO" id="GO:0055085">
    <property type="term" value="P:transmembrane transport"/>
    <property type="evidence" value="ECO:0007669"/>
    <property type="project" value="InterPro"/>
</dbReference>
<evidence type="ECO:0000256" key="4">
    <source>
        <dbReference type="ARBA" id="ARBA00022692"/>
    </source>
</evidence>
<feature type="transmembrane region" description="Helical" evidence="7">
    <location>
        <begin position="227"/>
        <end position="260"/>
    </location>
</feature>
<dbReference type="PROSITE" id="PS50928">
    <property type="entry name" value="ABC_TM1"/>
    <property type="match status" value="1"/>
</dbReference>
<evidence type="ECO:0000313" key="10">
    <source>
        <dbReference type="Proteomes" id="UP000245412"/>
    </source>
</evidence>
<dbReference type="GO" id="GO:0005886">
    <property type="term" value="C:plasma membrane"/>
    <property type="evidence" value="ECO:0007669"/>
    <property type="project" value="UniProtKB-SubCell"/>
</dbReference>
<comment type="subcellular location">
    <subcellularLocation>
        <location evidence="1 7">Cell membrane</location>
        <topology evidence="1 7">Multi-pass membrane protein</topology>
    </subcellularLocation>
</comment>
<keyword evidence="4 7" id="KW-0812">Transmembrane</keyword>
<accession>A0AB73T077</accession>
<name>A0AB73T077_9FIRM</name>
<feature type="transmembrane region" description="Helical" evidence="7">
    <location>
        <begin position="143"/>
        <end position="161"/>
    </location>
</feature>
<sequence length="277" mass="31055">MNKIKNKIPQICLIIFLLLLCIIMLAPFAWILSTSLRLPKESFKLPPSFLPTSFHFENYKEVFRQFPFGQVIFNSLKIAVIVVIANTFISTMAGYAFARIDFKGKNVVFLIILSGMMIPVQAKLIPTYIVMSKMGFVGTHMSLILPAIISPLNIFFVRQYMKTIPASYEDAAYIDGAGRFRIYFTIFLPMSKSVIVMTSLLTFLASWNDFINPLIFLSKYERMTLPLGLKILSGAMGTGSVSVVLAGVTMSLIIPTLLYLFGQKHIMQSVVMSGLKT</sequence>
<dbReference type="PANTHER" id="PTHR43744">
    <property type="entry name" value="ABC TRANSPORTER PERMEASE PROTEIN MG189-RELATED-RELATED"/>
    <property type="match status" value="1"/>
</dbReference>
<evidence type="ECO:0000256" key="3">
    <source>
        <dbReference type="ARBA" id="ARBA00022475"/>
    </source>
</evidence>
<keyword evidence="2 7" id="KW-0813">Transport</keyword>
<feature type="transmembrane region" description="Helical" evidence="7">
    <location>
        <begin position="12"/>
        <end position="32"/>
    </location>
</feature>
<evidence type="ECO:0000259" key="8">
    <source>
        <dbReference type="PROSITE" id="PS50928"/>
    </source>
</evidence>
<gene>
    <name evidence="9" type="ORF">C7383_11488</name>
</gene>
<keyword evidence="10" id="KW-1185">Reference proteome</keyword>
<evidence type="ECO:0000256" key="6">
    <source>
        <dbReference type="ARBA" id="ARBA00023136"/>
    </source>
</evidence>
<dbReference type="Gene3D" id="1.10.3720.10">
    <property type="entry name" value="MetI-like"/>
    <property type="match status" value="1"/>
</dbReference>
<evidence type="ECO:0000313" key="9">
    <source>
        <dbReference type="EMBL" id="PWJ73120.1"/>
    </source>
</evidence>
<feature type="domain" description="ABC transmembrane type-1" evidence="8">
    <location>
        <begin position="72"/>
        <end position="262"/>
    </location>
</feature>
<dbReference type="Pfam" id="PF00528">
    <property type="entry name" value="BPD_transp_1"/>
    <property type="match status" value="1"/>
</dbReference>
<dbReference type="SUPFAM" id="SSF161098">
    <property type="entry name" value="MetI-like"/>
    <property type="match status" value="1"/>
</dbReference>
<evidence type="ECO:0000256" key="7">
    <source>
        <dbReference type="RuleBase" id="RU363032"/>
    </source>
</evidence>
<evidence type="ECO:0000256" key="5">
    <source>
        <dbReference type="ARBA" id="ARBA00022989"/>
    </source>
</evidence>
<dbReference type="InterPro" id="IPR035906">
    <property type="entry name" value="MetI-like_sf"/>
</dbReference>
<evidence type="ECO:0000256" key="1">
    <source>
        <dbReference type="ARBA" id="ARBA00004651"/>
    </source>
</evidence>
<feature type="transmembrane region" description="Helical" evidence="7">
    <location>
        <begin position="107"/>
        <end position="131"/>
    </location>
</feature>
<dbReference type="CDD" id="cd06261">
    <property type="entry name" value="TM_PBP2"/>
    <property type="match status" value="1"/>
</dbReference>